<dbReference type="Proteomes" id="UP000815325">
    <property type="component" value="Unassembled WGS sequence"/>
</dbReference>
<evidence type="ECO:0000313" key="1">
    <source>
        <dbReference type="EMBL" id="KAF5842412.1"/>
    </source>
</evidence>
<dbReference type="EMBL" id="MU069462">
    <property type="protein sequence ID" value="KAF5842412.1"/>
    <property type="molecule type" value="Genomic_DNA"/>
</dbReference>
<accession>A0ABQ7H6D1</accession>
<comment type="caution">
    <text evidence="1">The sequence shown here is derived from an EMBL/GenBank/DDBJ whole genome shotgun (WGS) entry which is preliminary data.</text>
</comment>
<gene>
    <name evidence="1" type="ORF">DUNSADRAFT_7396</name>
</gene>
<proteinExistence type="predicted"/>
<keyword evidence="2" id="KW-1185">Reference proteome</keyword>
<organism evidence="1 2">
    <name type="scientific">Dunaliella salina</name>
    <name type="common">Green alga</name>
    <name type="synonym">Protococcus salinus</name>
    <dbReference type="NCBI Taxonomy" id="3046"/>
    <lineage>
        <taxon>Eukaryota</taxon>
        <taxon>Viridiplantae</taxon>
        <taxon>Chlorophyta</taxon>
        <taxon>core chlorophytes</taxon>
        <taxon>Chlorophyceae</taxon>
        <taxon>CS clade</taxon>
        <taxon>Chlamydomonadales</taxon>
        <taxon>Dunaliellaceae</taxon>
        <taxon>Dunaliella</taxon>
    </lineage>
</organism>
<feature type="non-terminal residue" evidence="1">
    <location>
        <position position="198"/>
    </location>
</feature>
<reference evidence="1" key="1">
    <citation type="submission" date="2017-08" db="EMBL/GenBank/DDBJ databases">
        <authorList>
            <person name="Polle J.E."/>
            <person name="Barry K."/>
            <person name="Cushman J."/>
            <person name="Schmutz J."/>
            <person name="Tran D."/>
            <person name="Hathwaick L.T."/>
            <person name="Yim W.C."/>
            <person name="Jenkins J."/>
            <person name="Mckie-Krisberg Z.M."/>
            <person name="Prochnik S."/>
            <person name="Lindquist E."/>
            <person name="Dockter R.B."/>
            <person name="Adam C."/>
            <person name="Molina H."/>
            <person name="Bunkerborg J."/>
            <person name="Jin E."/>
            <person name="Buchheim M."/>
            <person name="Magnuson J."/>
        </authorList>
    </citation>
    <scope>NUCLEOTIDE SEQUENCE</scope>
    <source>
        <strain evidence="1">CCAP 19/18</strain>
    </source>
</reference>
<protein>
    <recommendedName>
        <fullName evidence="3">Encoded protein</fullName>
    </recommendedName>
</protein>
<evidence type="ECO:0000313" key="2">
    <source>
        <dbReference type="Proteomes" id="UP000815325"/>
    </source>
</evidence>
<name>A0ABQ7H6D1_DUNSA</name>
<sequence>MPLVQVKFMSSCALAECITGSIDSDGVDQALTDVWRLGLVSLCSVNCFYCFLQVVLSGAAWDKSKSILAGRPGATSIVSLGTHVLSQRLMPLTLTEVLPSLLADRSFPPISSLAQLAPGYRDAPSVDKPMSIVFTKVQKPEPVSRAEQMGTDADAASASAPMGDTELVANIVAYQVAVKKYTTVARRLLQAYGGYECK</sequence>
<evidence type="ECO:0008006" key="3">
    <source>
        <dbReference type="Google" id="ProtNLM"/>
    </source>
</evidence>